<dbReference type="SUPFAM" id="SSF53756">
    <property type="entry name" value="UDP-Glycosyltransferase/glycogen phosphorylase"/>
    <property type="match status" value="1"/>
</dbReference>
<dbReference type="SUPFAM" id="SSF48452">
    <property type="entry name" value="TPR-like"/>
    <property type="match status" value="3"/>
</dbReference>
<name>A0A418VZS3_9PROT</name>
<protein>
    <submittedName>
        <fullName evidence="2">Tetratricopeptide repeat protein</fullName>
    </submittedName>
</protein>
<dbReference type="PROSITE" id="PS50005">
    <property type="entry name" value="TPR"/>
    <property type="match status" value="5"/>
</dbReference>
<feature type="repeat" description="TPR" evidence="1">
    <location>
        <begin position="213"/>
        <end position="246"/>
    </location>
</feature>
<evidence type="ECO:0000313" key="2">
    <source>
        <dbReference type="EMBL" id="RJF83253.1"/>
    </source>
</evidence>
<evidence type="ECO:0000313" key="3">
    <source>
        <dbReference type="Proteomes" id="UP000283458"/>
    </source>
</evidence>
<reference evidence="2 3" key="1">
    <citation type="submission" date="2018-09" db="EMBL/GenBank/DDBJ databases">
        <authorList>
            <person name="Zhu H."/>
        </authorList>
    </citation>
    <scope>NUCLEOTIDE SEQUENCE [LARGE SCALE GENOMIC DNA]</scope>
    <source>
        <strain evidence="2 3">K2W22B-5</strain>
    </source>
</reference>
<dbReference type="RefSeq" id="WP_119830698.1">
    <property type="nucleotide sequence ID" value="NZ_QYUL01000001.1"/>
</dbReference>
<dbReference type="InterPro" id="IPR011990">
    <property type="entry name" value="TPR-like_helical_dom_sf"/>
</dbReference>
<dbReference type="SMART" id="SM00028">
    <property type="entry name" value="TPR"/>
    <property type="match status" value="11"/>
</dbReference>
<dbReference type="InterPro" id="IPR037919">
    <property type="entry name" value="OGT"/>
</dbReference>
<organism evidence="2 3">
    <name type="scientific">Azospirillum cavernae</name>
    <dbReference type="NCBI Taxonomy" id="2320860"/>
    <lineage>
        <taxon>Bacteria</taxon>
        <taxon>Pseudomonadati</taxon>
        <taxon>Pseudomonadota</taxon>
        <taxon>Alphaproteobacteria</taxon>
        <taxon>Rhodospirillales</taxon>
        <taxon>Azospirillaceae</taxon>
        <taxon>Azospirillum</taxon>
    </lineage>
</organism>
<dbReference type="GO" id="GO:0006493">
    <property type="term" value="P:protein O-linked glycosylation"/>
    <property type="evidence" value="ECO:0007669"/>
    <property type="project" value="InterPro"/>
</dbReference>
<dbReference type="Gene3D" id="1.25.40.10">
    <property type="entry name" value="Tetratricopeptide repeat domain"/>
    <property type="match status" value="3"/>
</dbReference>
<dbReference type="Pfam" id="PF13414">
    <property type="entry name" value="TPR_11"/>
    <property type="match status" value="1"/>
</dbReference>
<dbReference type="InterPro" id="IPR019734">
    <property type="entry name" value="TPR_rpt"/>
</dbReference>
<proteinExistence type="predicted"/>
<keyword evidence="3" id="KW-1185">Reference proteome</keyword>
<feature type="repeat" description="TPR" evidence="1">
    <location>
        <begin position="145"/>
        <end position="178"/>
    </location>
</feature>
<feature type="repeat" description="TPR" evidence="1">
    <location>
        <begin position="349"/>
        <end position="382"/>
    </location>
</feature>
<comment type="caution">
    <text evidence="2">The sequence shown here is derived from an EMBL/GenBank/DDBJ whole genome shotgun (WGS) entry which is preliminary data.</text>
</comment>
<feature type="repeat" description="TPR" evidence="1">
    <location>
        <begin position="315"/>
        <end position="348"/>
    </location>
</feature>
<gene>
    <name evidence="2" type="ORF">D3877_00705</name>
</gene>
<dbReference type="OrthoDB" id="6193797at2"/>
<keyword evidence="1" id="KW-0802">TPR repeat</keyword>
<dbReference type="GO" id="GO:0097363">
    <property type="term" value="F:protein O-acetylglucosaminyltransferase activity"/>
    <property type="evidence" value="ECO:0007669"/>
    <property type="project" value="TreeGrafter"/>
</dbReference>
<sequence length="789" mass="86328">MDGNATRQTDSLLRLAVQHHNAGHMERAARFYREILRIDPNHCDAAHLLGHIAYQDGRHQTATALFTTAARGNATVASYHLALGQTQLDGGDPTAAAASARRTLALSPNDADALCLLGAAAGRLGSRALAFHCFRAAVRLVPAAPEARIGLGRALEDLRQIDAAIGCYRLAARLRPKDAGVWITLANALRRWSRPVEAAAAYQEALKHGIDNVSVWANLGAVWQTLGQPARAQDAYLQALRRDPHNTEARNNLGLLLLGLGNNGAARACFLAVLATAPQHIPSLVNLGLAEAALGRFAQAAACHRRAIAQDHNQPEAWNNLGNALKALGQRALAVTCWKQALALNPAFADALGNLGAEWSDQENFAAAARHLRRAVRLMPTHAPLHAVLAYTLNGAGRLIEAAQACRHALTLIPSLADPLCTLGLIEQRLGMPKAGRWFDRAVNAAPSHALARFNRGLLALERGSLSLGWADYACRFKAGRARPERRFTIPEWRGEPLAGKRLFIWREQGVGDEFLFASCYADAIRLAGEVVIECDRRLVPLFARSFPRALVRAEQPLHGLTEAETVECDFHIPAGSLPRRVRDQLGQFPDRSSWLYADATRMADWRERLDALGDGLRVGVSWRSQVMTQDRKSAYVPLSDWGPLFQVPGVTFVNLQYDECRREIAEACLRFGQPIHGWNGLDLRDDFEETAALIASLDLVIAPANSVAELSGALGVPVWRFGQRDWTQLGTAGRPWYPSMRVFQPVAGESLTDVMTRIAAELRRLPRLDQTQKIATGRTRATPRQRSA</sequence>
<dbReference type="Proteomes" id="UP000283458">
    <property type="component" value="Unassembled WGS sequence"/>
</dbReference>
<dbReference type="PANTHER" id="PTHR44366">
    <property type="entry name" value="UDP-N-ACETYLGLUCOSAMINE--PEPTIDE N-ACETYLGLUCOSAMINYLTRANSFERASE 110 KDA SUBUNIT"/>
    <property type="match status" value="1"/>
</dbReference>
<dbReference type="Pfam" id="PF13432">
    <property type="entry name" value="TPR_16"/>
    <property type="match status" value="4"/>
</dbReference>
<dbReference type="AlphaFoldDB" id="A0A418VZS3"/>
<accession>A0A418VZS3</accession>
<evidence type="ECO:0000256" key="1">
    <source>
        <dbReference type="PROSITE-ProRule" id="PRU00339"/>
    </source>
</evidence>
<feature type="repeat" description="TPR" evidence="1">
    <location>
        <begin position="9"/>
        <end position="42"/>
    </location>
</feature>
<dbReference type="EMBL" id="QYUL01000001">
    <property type="protein sequence ID" value="RJF83253.1"/>
    <property type="molecule type" value="Genomic_DNA"/>
</dbReference>
<dbReference type="PANTHER" id="PTHR44366:SF1">
    <property type="entry name" value="UDP-N-ACETYLGLUCOSAMINE--PEPTIDE N-ACETYLGLUCOSAMINYLTRANSFERASE 110 KDA SUBUNIT"/>
    <property type="match status" value="1"/>
</dbReference>